<feature type="domain" description="MEDS" evidence="4">
    <location>
        <begin position="17"/>
        <end position="157"/>
    </location>
</feature>
<organism evidence="5 6">
    <name type="scientific">Streptomyces rimosus subsp. rimosus</name>
    <dbReference type="NCBI Taxonomy" id="132474"/>
    <lineage>
        <taxon>Bacteria</taxon>
        <taxon>Bacillati</taxon>
        <taxon>Actinomycetota</taxon>
        <taxon>Actinomycetes</taxon>
        <taxon>Kitasatosporales</taxon>
        <taxon>Streptomycetaceae</taxon>
        <taxon>Streptomyces</taxon>
    </lineage>
</organism>
<dbReference type="NCBIfam" id="NF041045">
    <property type="entry name" value="RsbA_anti_sig"/>
    <property type="match status" value="1"/>
</dbReference>
<dbReference type="RefSeq" id="WP_003979345.1">
    <property type="nucleotide sequence ID" value="NZ_CP043497.1"/>
</dbReference>
<dbReference type="InterPro" id="IPR025847">
    <property type="entry name" value="MEDS_domain"/>
</dbReference>
<evidence type="ECO:0008006" key="7">
    <source>
        <dbReference type="Google" id="ProtNLM"/>
    </source>
</evidence>
<proteinExistence type="predicted"/>
<dbReference type="InterPro" id="IPR047718">
    <property type="entry name" value="RsbA-like_anti_sig"/>
</dbReference>
<dbReference type="Pfam" id="PF13581">
    <property type="entry name" value="HATPase_c_2"/>
    <property type="match status" value="1"/>
</dbReference>
<feature type="region of interest" description="Disordered" evidence="2">
    <location>
        <begin position="310"/>
        <end position="331"/>
    </location>
</feature>
<protein>
    <recommendedName>
        <fullName evidence="7">Sensor histidine kinase</fullName>
    </recommendedName>
</protein>
<name>A0ABY3YTE5_STRRM</name>
<keyword evidence="1" id="KW-0723">Serine/threonine-protein kinase</keyword>
<reference evidence="5 6" key="1">
    <citation type="submission" date="2022-03" db="EMBL/GenBank/DDBJ databases">
        <title>Complete genome of Streptomyces rimosus ssp. rimosus R7 (=ATCC 10970).</title>
        <authorList>
            <person name="Beganovic S."/>
            <person name="Ruckert C."/>
            <person name="Busche T."/>
            <person name="Kalinowski J."/>
            <person name="Wittmann C."/>
        </authorList>
    </citation>
    <scope>NUCLEOTIDE SEQUENCE [LARGE SCALE GENOMIC DNA]</scope>
    <source>
        <strain evidence="5 6">R7</strain>
    </source>
</reference>
<dbReference type="GeneID" id="66859866"/>
<keyword evidence="1" id="KW-0418">Kinase</keyword>
<evidence type="ECO:0000313" key="5">
    <source>
        <dbReference type="EMBL" id="UNZ01052.1"/>
    </source>
</evidence>
<evidence type="ECO:0000259" key="3">
    <source>
        <dbReference type="Pfam" id="PF13581"/>
    </source>
</evidence>
<dbReference type="EMBL" id="CP094298">
    <property type="protein sequence ID" value="UNZ01052.1"/>
    <property type="molecule type" value="Genomic_DNA"/>
</dbReference>
<feature type="domain" description="Histidine kinase/HSP90-like ATPase" evidence="3">
    <location>
        <begin position="201"/>
        <end position="313"/>
    </location>
</feature>
<evidence type="ECO:0000256" key="1">
    <source>
        <dbReference type="ARBA" id="ARBA00022527"/>
    </source>
</evidence>
<evidence type="ECO:0000259" key="4">
    <source>
        <dbReference type="Pfam" id="PF14417"/>
    </source>
</evidence>
<dbReference type="Proteomes" id="UP000829494">
    <property type="component" value="Chromosome"/>
</dbReference>
<feature type="compositionally biased region" description="Pro residues" evidence="2">
    <location>
        <begin position="320"/>
        <end position="331"/>
    </location>
</feature>
<dbReference type="InterPro" id="IPR003594">
    <property type="entry name" value="HATPase_dom"/>
</dbReference>
<dbReference type="InterPro" id="IPR036890">
    <property type="entry name" value="HATPase_C_sf"/>
</dbReference>
<keyword evidence="1" id="KW-0808">Transferase</keyword>
<gene>
    <name evidence="5" type="ORF">SRIMR7_02765</name>
</gene>
<evidence type="ECO:0000313" key="6">
    <source>
        <dbReference type="Proteomes" id="UP000829494"/>
    </source>
</evidence>
<accession>A0ABY3YTE5</accession>
<keyword evidence="6" id="KW-1185">Reference proteome</keyword>
<sequence length="331" mass="35890">MSDPQPPSRPGGTPHAHHLLLYGGDEQFLAAALPFTRDGLAAGEPVFIATSRYNTALLKQHLGPQAEQVSFAPAHWHRTPAQALLAFHDQARTFQGPSRVLGEPPWAGLSDDQAREWIRYECLLTLALASTGAWHLCPYDTRTLPDGVLHAAQLTHPALTTGTAHRPNPAHIAPEEFSAACDSVPLPGPPAHCEQFRFDGPQHLAQLREFTARLARTAALAPDRIDSLLICVDQAATTAVHHGAGGGHCRIWTTTDEILCEVTDPHGTLNTALAGYLPPATAHLDGRGLWIIRQLSDATDIRSNTNGTTIRIRMNRRRPTTPPSPPPQRAK</sequence>
<dbReference type="CDD" id="cd16936">
    <property type="entry name" value="HATPase_RsbW-like"/>
    <property type="match status" value="1"/>
</dbReference>
<dbReference type="Pfam" id="PF14417">
    <property type="entry name" value="MEDS"/>
    <property type="match status" value="1"/>
</dbReference>
<dbReference type="InterPro" id="IPR050267">
    <property type="entry name" value="Anti-sigma-factor_SerPK"/>
</dbReference>
<dbReference type="PANTHER" id="PTHR35526">
    <property type="entry name" value="ANTI-SIGMA-F FACTOR RSBW-RELATED"/>
    <property type="match status" value="1"/>
</dbReference>
<dbReference type="PANTHER" id="PTHR35526:SF3">
    <property type="entry name" value="ANTI-SIGMA-F FACTOR RSBW"/>
    <property type="match status" value="1"/>
</dbReference>
<dbReference type="Gene3D" id="3.30.565.10">
    <property type="entry name" value="Histidine kinase-like ATPase, C-terminal domain"/>
    <property type="match status" value="1"/>
</dbReference>
<evidence type="ECO:0000256" key="2">
    <source>
        <dbReference type="SAM" id="MobiDB-lite"/>
    </source>
</evidence>